<dbReference type="Proteomes" id="UP000823405">
    <property type="component" value="Unassembled WGS sequence"/>
</dbReference>
<dbReference type="EMBL" id="JAAAIN010003006">
    <property type="protein sequence ID" value="KAG0288480.1"/>
    <property type="molecule type" value="Genomic_DNA"/>
</dbReference>
<accession>A0A9P6UFJ5</accession>
<name>A0A9P6UFJ5_9FUNG</name>
<proteinExistence type="predicted"/>
<organism evidence="1 2">
    <name type="scientific">Linnemannia gamsii</name>
    <dbReference type="NCBI Taxonomy" id="64522"/>
    <lineage>
        <taxon>Eukaryota</taxon>
        <taxon>Fungi</taxon>
        <taxon>Fungi incertae sedis</taxon>
        <taxon>Mucoromycota</taxon>
        <taxon>Mortierellomycotina</taxon>
        <taxon>Mortierellomycetes</taxon>
        <taxon>Mortierellales</taxon>
        <taxon>Mortierellaceae</taxon>
        <taxon>Linnemannia</taxon>
    </lineage>
</organism>
<evidence type="ECO:0000313" key="1">
    <source>
        <dbReference type="EMBL" id="KAG0288480.1"/>
    </source>
</evidence>
<evidence type="ECO:0000313" key="2">
    <source>
        <dbReference type="Proteomes" id="UP000823405"/>
    </source>
</evidence>
<gene>
    <name evidence="1" type="ORF">BGZ97_006810</name>
</gene>
<reference evidence="1" key="1">
    <citation type="journal article" date="2020" name="Fungal Divers.">
        <title>Resolving the Mortierellaceae phylogeny through synthesis of multi-gene phylogenetics and phylogenomics.</title>
        <authorList>
            <person name="Vandepol N."/>
            <person name="Liber J."/>
            <person name="Desiro A."/>
            <person name="Na H."/>
            <person name="Kennedy M."/>
            <person name="Barry K."/>
            <person name="Grigoriev I.V."/>
            <person name="Miller A.N."/>
            <person name="O'Donnell K."/>
            <person name="Stajich J.E."/>
            <person name="Bonito G."/>
        </authorList>
    </citation>
    <scope>NUCLEOTIDE SEQUENCE</scope>
    <source>
        <strain evidence="1">NVP60</strain>
    </source>
</reference>
<protein>
    <submittedName>
        <fullName evidence="1">Uncharacterized protein</fullName>
    </submittedName>
</protein>
<sequence length="74" mass="8594">MEYQMENKLRLRKRHFTDVLSGLSSSFYWSLESRENFATYGNPVLSYCVPDLLQTLGVSRFRLAALATVSHNNY</sequence>
<dbReference type="AlphaFoldDB" id="A0A9P6UFJ5"/>
<keyword evidence="2" id="KW-1185">Reference proteome</keyword>
<comment type="caution">
    <text evidence="1">The sequence shown here is derived from an EMBL/GenBank/DDBJ whole genome shotgun (WGS) entry which is preliminary data.</text>
</comment>